<evidence type="ECO:0000256" key="3">
    <source>
        <dbReference type="ARBA" id="ARBA00022764"/>
    </source>
</evidence>
<evidence type="ECO:0000256" key="4">
    <source>
        <dbReference type="ARBA" id="ARBA00023239"/>
    </source>
</evidence>
<dbReference type="InterPro" id="IPR008929">
    <property type="entry name" value="Chondroitin_lyas"/>
</dbReference>
<protein>
    <submittedName>
        <fullName evidence="8">DUF4962 domain-containing protein</fullName>
    </submittedName>
</protein>
<dbReference type="InterPro" id="IPR012480">
    <property type="entry name" value="Hepar_II_III_C"/>
</dbReference>
<evidence type="ECO:0000313" key="9">
    <source>
        <dbReference type="Proteomes" id="UP000278085"/>
    </source>
</evidence>
<evidence type="ECO:0000313" key="8">
    <source>
        <dbReference type="EMBL" id="RSZ57141.1"/>
    </source>
</evidence>
<gene>
    <name evidence="8" type="ORF">EJB06_20675</name>
</gene>
<dbReference type="PANTHER" id="PTHR39210:SF1">
    <property type="entry name" value="HEPARIN-SULFATE LYASE"/>
    <property type="match status" value="1"/>
</dbReference>
<name>A0A430HI12_9BURK</name>
<evidence type="ECO:0000256" key="2">
    <source>
        <dbReference type="ARBA" id="ARBA00022729"/>
    </source>
</evidence>
<sequence length="664" mass="72242">MIKLVSVISLATAAFCLPASAQNFTTTTPRFTAAELTATVNALSAPSLTTAIDKFDAAPPMGHPRLFKGQPDYLGIVAATKAERASSIVALTGYLQRNSVANVTTALKTQINSTNTAVRMESWWQQDRILEGMAEAAVAYHMTKNTWFLTEMRARMQLFAPGILARKCAGDVSETRDYAWFYALTYDFAYPAMTSADKQMVKDILIACGNSGLNKVADTVKLYPENGIAFNALGKFVGALLIVRGDMPETHAWLRTALPVYVSSTSPWGGDDGGFANGSSYASWDAGESLVMWDLIERVLDVPFYRKPWLAEFARFMAYALPPGVPVGVFGDGAEVNRIEDWARFGKAIMNRSDTTLSRWYVKQQSGEDYARLHILLSPREYIGPVTLPATQPNGAYFPAIGWAAMHSSLTDRSRTSVFFKSSPFGSVNHSHADQNSFVMYSKGKVLAMDSGYYDYYNSPHWRDYYKQTKAHNAITFDGGQGQYLGASGLGDRAASGKLTKFLQTAAYDITTGDASAAYAGKLSQAKRTVVFIRPSTLVTIDQLNSATPRKYEYNLHTVVPLSGTAAAFRADLAPAEMCGTVASPDAFAMSASVGYTPAPSVPAGPHFWNKFNYSTAKNRGFFVSVLRSNCLIVKPDITFSGTSAKITVGGRVISVTDQDVTVN</sequence>
<feature type="chain" id="PRO_5019449651" evidence="5">
    <location>
        <begin position="22"/>
        <end position="664"/>
    </location>
</feature>
<keyword evidence="3" id="KW-0574">Periplasm</keyword>
<keyword evidence="9" id="KW-1185">Reference proteome</keyword>
<dbReference type="Gene3D" id="1.50.10.100">
    <property type="entry name" value="Chondroitin AC/alginate lyase"/>
    <property type="match status" value="1"/>
</dbReference>
<dbReference type="GO" id="GO:0016829">
    <property type="term" value="F:lyase activity"/>
    <property type="evidence" value="ECO:0007669"/>
    <property type="project" value="UniProtKB-KW"/>
</dbReference>
<feature type="domain" description="Heparinase II/III-like C-terminal" evidence="6">
    <location>
        <begin position="393"/>
        <end position="558"/>
    </location>
</feature>
<dbReference type="Pfam" id="PF07940">
    <property type="entry name" value="Hepar_II_III_C"/>
    <property type="match status" value="1"/>
</dbReference>
<dbReference type="GO" id="GO:0042597">
    <property type="term" value="C:periplasmic space"/>
    <property type="evidence" value="ECO:0007669"/>
    <property type="project" value="UniProtKB-SubCell"/>
</dbReference>
<keyword evidence="2 5" id="KW-0732">Signal</keyword>
<evidence type="ECO:0000259" key="7">
    <source>
        <dbReference type="Pfam" id="PF16332"/>
    </source>
</evidence>
<reference evidence="8 9" key="1">
    <citation type="submission" date="2018-12" db="EMBL/GenBank/DDBJ databases">
        <authorList>
            <person name="Yang E."/>
        </authorList>
    </citation>
    <scope>NUCLEOTIDE SEQUENCE [LARGE SCALE GENOMIC DNA]</scope>
    <source>
        <strain evidence="8 9">SOD</strain>
    </source>
</reference>
<dbReference type="PANTHER" id="PTHR39210">
    <property type="entry name" value="HEPARIN-SULFATE LYASE"/>
    <property type="match status" value="1"/>
</dbReference>
<feature type="signal peptide" evidence="5">
    <location>
        <begin position="1"/>
        <end position="21"/>
    </location>
</feature>
<dbReference type="RefSeq" id="WP_126075910.1">
    <property type="nucleotide sequence ID" value="NZ_CP051166.1"/>
</dbReference>
<evidence type="ECO:0000256" key="5">
    <source>
        <dbReference type="SAM" id="SignalP"/>
    </source>
</evidence>
<dbReference type="AlphaFoldDB" id="A0A430HI12"/>
<feature type="domain" description="Heparinase II N-terminal" evidence="7">
    <location>
        <begin position="35"/>
        <end position="366"/>
    </location>
</feature>
<comment type="caution">
    <text evidence="8">The sequence shown here is derived from an EMBL/GenBank/DDBJ whole genome shotgun (WGS) entry which is preliminary data.</text>
</comment>
<accession>A0A430HI12</accession>
<organism evidence="8 9">
    <name type="scientific">Massilia atriviolacea</name>
    <dbReference type="NCBI Taxonomy" id="2495579"/>
    <lineage>
        <taxon>Bacteria</taxon>
        <taxon>Pseudomonadati</taxon>
        <taxon>Pseudomonadota</taxon>
        <taxon>Betaproteobacteria</taxon>
        <taxon>Burkholderiales</taxon>
        <taxon>Oxalobacteraceae</taxon>
        <taxon>Telluria group</taxon>
        <taxon>Massilia</taxon>
    </lineage>
</organism>
<evidence type="ECO:0000259" key="6">
    <source>
        <dbReference type="Pfam" id="PF07940"/>
    </source>
</evidence>
<proteinExistence type="predicted"/>
<comment type="subcellular location">
    <subcellularLocation>
        <location evidence="1">Periplasm</location>
    </subcellularLocation>
</comment>
<dbReference type="Pfam" id="PF16332">
    <property type="entry name" value="DUF4962"/>
    <property type="match status" value="1"/>
</dbReference>
<dbReference type="Gene3D" id="2.70.98.70">
    <property type="match status" value="1"/>
</dbReference>
<evidence type="ECO:0000256" key="1">
    <source>
        <dbReference type="ARBA" id="ARBA00004418"/>
    </source>
</evidence>
<dbReference type="OrthoDB" id="9772435at2"/>
<dbReference type="Proteomes" id="UP000278085">
    <property type="component" value="Unassembled WGS sequence"/>
</dbReference>
<dbReference type="InterPro" id="IPR032518">
    <property type="entry name" value="HepII_N"/>
</dbReference>
<keyword evidence="4" id="KW-0456">Lyase</keyword>
<dbReference type="EMBL" id="RXLQ01000011">
    <property type="protein sequence ID" value="RSZ57141.1"/>
    <property type="molecule type" value="Genomic_DNA"/>
</dbReference>